<feature type="coiled-coil region" evidence="8">
    <location>
        <begin position="715"/>
        <end position="742"/>
    </location>
</feature>
<evidence type="ECO:0000256" key="1">
    <source>
        <dbReference type="ARBA" id="ARBA00004173"/>
    </source>
</evidence>
<evidence type="ECO:0000313" key="11">
    <source>
        <dbReference type="Proteomes" id="UP001498771"/>
    </source>
</evidence>
<gene>
    <name evidence="10" type="ORF">BZA70DRAFT_281841</name>
</gene>
<protein>
    <recommendedName>
        <fullName evidence="12">37S ribosomal protein S22</fullName>
    </recommendedName>
</protein>
<feature type="region of interest" description="Disordered" evidence="9">
    <location>
        <begin position="19"/>
        <end position="60"/>
    </location>
</feature>
<dbReference type="PANTHER" id="PTHR13184:SF5">
    <property type="entry name" value="METHYLTRANSFERASE-LIKE PROTEIN 17, MITOCHONDRIAL"/>
    <property type="match status" value="1"/>
</dbReference>
<keyword evidence="2" id="KW-0479">Metal-binding</keyword>
<proteinExistence type="predicted"/>
<evidence type="ECO:0000313" key="10">
    <source>
        <dbReference type="EMBL" id="KAK7204225.1"/>
    </source>
</evidence>
<dbReference type="SUPFAM" id="SSF53335">
    <property type="entry name" value="S-adenosyl-L-methionine-dependent methyltransferases"/>
    <property type="match status" value="1"/>
</dbReference>
<keyword evidence="11" id="KW-1185">Reference proteome</keyword>
<dbReference type="GeneID" id="90038679"/>
<accession>A0ABR1F304</accession>
<evidence type="ECO:0000256" key="4">
    <source>
        <dbReference type="ARBA" id="ARBA00023004"/>
    </source>
</evidence>
<dbReference type="Pfam" id="PF09243">
    <property type="entry name" value="Rsm22"/>
    <property type="match status" value="3"/>
</dbReference>
<evidence type="ECO:0000256" key="5">
    <source>
        <dbReference type="ARBA" id="ARBA00023014"/>
    </source>
</evidence>
<comment type="function">
    <text evidence="7">Mitochondrial ribosome (mitoribosome) assembly factor. Binds at the interface of the head and body domains of the mitochondrial small ribosomal subunit (mt-SSU), occluding the mRNA channel and preventing compaction of the head domain towards the body. Probable inactive methyltransferase: retains the characteristic folding and ability to bind S-adenosyl-L-methionine, but it probably lost its methyltransferase activity.</text>
</comment>
<comment type="subcellular location">
    <subcellularLocation>
        <location evidence="1">Mitochondrion</location>
    </subcellularLocation>
</comment>
<reference evidence="10 11" key="1">
    <citation type="submission" date="2024-03" db="EMBL/GenBank/DDBJ databases">
        <title>Genome-scale model development and genomic sequencing of the oleaginous clade Lipomyces.</title>
        <authorList>
            <consortium name="Lawrence Berkeley National Laboratory"/>
            <person name="Czajka J.J."/>
            <person name="Han Y."/>
            <person name="Kim J."/>
            <person name="Mondo S.J."/>
            <person name="Hofstad B.A."/>
            <person name="Robles A."/>
            <person name="Haridas S."/>
            <person name="Riley R."/>
            <person name="LaButti K."/>
            <person name="Pangilinan J."/>
            <person name="Andreopoulos W."/>
            <person name="Lipzen A."/>
            <person name="Yan J."/>
            <person name="Wang M."/>
            <person name="Ng V."/>
            <person name="Grigoriev I.V."/>
            <person name="Spatafora J.W."/>
            <person name="Magnuson J.K."/>
            <person name="Baker S.E."/>
            <person name="Pomraning K.R."/>
        </authorList>
    </citation>
    <scope>NUCLEOTIDE SEQUENCE [LARGE SCALE GENOMIC DNA]</scope>
    <source>
        <strain evidence="10 11">Phaff 52-87</strain>
    </source>
</reference>
<evidence type="ECO:0008006" key="12">
    <source>
        <dbReference type="Google" id="ProtNLM"/>
    </source>
</evidence>
<name>A0ABR1F304_9ASCO</name>
<evidence type="ECO:0000256" key="8">
    <source>
        <dbReference type="SAM" id="Coils"/>
    </source>
</evidence>
<dbReference type="RefSeq" id="XP_064767258.1">
    <property type="nucleotide sequence ID" value="XM_064913167.1"/>
</dbReference>
<dbReference type="PANTHER" id="PTHR13184">
    <property type="entry name" value="37S RIBOSOMAL PROTEIN S22"/>
    <property type="match status" value="1"/>
</dbReference>
<keyword evidence="6" id="KW-0496">Mitochondrion</keyword>
<feature type="compositionally biased region" description="Basic and acidic residues" evidence="9">
    <location>
        <begin position="267"/>
        <end position="294"/>
    </location>
</feature>
<dbReference type="InterPro" id="IPR029063">
    <property type="entry name" value="SAM-dependent_MTases_sf"/>
</dbReference>
<dbReference type="InterPro" id="IPR015324">
    <property type="entry name" value="Ribosomal_Rsm22-like"/>
</dbReference>
<keyword evidence="8" id="KW-0175">Coiled coil</keyword>
<evidence type="ECO:0000256" key="9">
    <source>
        <dbReference type="SAM" id="MobiDB-lite"/>
    </source>
</evidence>
<keyword evidence="4" id="KW-0408">Iron</keyword>
<dbReference type="InterPro" id="IPR052571">
    <property type="entry name" value="Mt_RNA_Methyltransferase"/>
</dbReference>
<comment type="caution">
    <text evidence="10">The sequence shown here is derived from an EMBL/GenBank/DDBJ whole genome shotgun (WGS) entry which is preliminary data.</text>
</comment>
<feature type="compositionally biased region" description="Polar residues" evidence="9">
    <location>
        <begin position="50"/>
        <end position="60"/>
    </location>
</feature>
<evidence type="ECO:0000256" key="2">
    <source>
        <dbReference type="ARBA" id="ARBA00022723"/>
    </source>
</evidence>
<keyword evidence="5" id="KW-0411">Iron-sulfur</keyword>
<feature type="region of interest" description="Disordered" evidence="9">
    <location>
        <begin position="543"/>
        <end position="564"/>
    </location>
</feature>
<organism evidence="10 11">
    <name type="scientific">Myxozyma melibiosi</name>
    <dbReference type="NCBI Taxonomy" id="54550"/>
    <lineage>
        <taxon>Eukaryota</taxon>
        <taxon>Fungi</taxon>
        <taxon>Dikarya</taxon>
        <taxon>Ascomycota</taxon>
        <taxon>Saccharomycotina</taxon>
        <taxon>Lipomycetes</taxon>
        <taxon>Lipomycetales</taxon>
        <taxon>Lipomycetaceae</taxon>
        <taxon>Myxozyma</taxon>
    </lineage>
</organism>
<feature type="region of interest" description="Disordered" evidence="9">
    <location>
        <begin position="255"/>
        <end position="302"/>
    </location>
</feature>
<dbReference type="Proteomes" id="UP001498771">
    <property type="component" value="Unassembled WGS sequence"/>
</dbReference>
<sequence>MQRAVLAFCPQAAFSPARAARHLSSSSSSSSSPQEDQDHTPAIPAPDLYNRSTGRATISPSRPVPNIYVNKWTLEGGYTDRFHPHTLIGKSSLPSVDIPPYISALIGGTPQKMKDLRAQVQVIYERLSEASRFPNTFTRDGTPRDDNFPHRKASRFAPAINPPREFVAAYNAALVPQNFTAAVYALSEARRRLGPSWRPERVLDIGHGPAVGLLALDEVFEESPTFRPKFAECTIIGTTRMLNAARELLNSEYTEGLDADPTKPPPRAKEADSAVEKAEEKVEVEEKAEQKAEETNPVGFEGINDDESFNDIFAEIDTPTRRTSLCKRYGPVKFTLNRLPKPTGGNFDLIIVNQYLLFPAEAKSGESDKRLKSILELLAPGGVLVLVERGNLLGFERIARAREKILQPKSGRLDGIPEDMLREMHADTLSNSPPHGDPKEFTKSKDESIIDFEPLPEDEVTEETILSEQELRKLLEGAQKTTMASVRSDLRVIAPCPHQNHCPLQLRHLDEDARRKDWCHFPQLMQKPKYLLDLKRGKQLASSWSSSKKKLNKPGSLAGKGRIGSRSHELAQVSYLVVQKAPEQSAAEELLPEKNSVLEESMRWPRLINQPLKRDKHVYLDMCSPHGFIERWTVSKGTSQQEYHDARKANWGDLWALDAKKKLPREIKQSSRLPEPYEVRKSKREQAEEEAAMTANMPEGANIMGGSSVEKIKKVAQKYIKKEQAARSMEELEKDLEARHRDHGLSRTTIFKADPDYEMFVEKYGETITDEYWSGNYNL</sequence>
<dbReference type="EMBL" id="JBBJBU010000009">
    <property type="protein sequence ID" value="KAK7204225.1"/>
    <property type="molecule type" value="Genomic_DNA"/>
</dbReference>
<evidence type="ECO:0000256" key="3">
    <source>
        <dbReference type="ARBA" id="ARBA00022946"/>
    </source>
</evidence>
<evidence type="ECO:0000256" key="6">
    <source>
        <dbReference type="ARBA" id="ARBA00023128"/>
    </source>
</evidence>
<keyword evidence="3" id="KW-0809">Transit peptide</keyword>
<evidence type="ECO:0000256" key="7">
    <source>
        <dbReference type="ARBA" id="ARBA00045681"/>
    </source>
</evidence>